<dbReference type="Gene3D" id="3.40.50.150">
    <property type="entry name" value="Vaccinia Virus protein VP39"/>
    <property type="match status" value="1"/>
</dbReference>
<keyword evidence="1" id="KW-0472">Membrane</keyword>
<dbReference type="AlphaFoldDB" id="A0A1G9XYN2"/>
<organism evidence="2 3">
    <name type="scientific">Allokutzneria albata</name>
    <name type="common">Kibdelosporangium albatum</name>
    <dbReference type="NCBI Taxonomy" id="211114"/>
    <lineage>
        <taxon>Bacteria</taxon>
        <taxon>Bacillati</taxon>
        <taxon>Actinomycetota</taxon>
        <taxon>Actinomycetes</taxon>
        <taxon>Pseudonocardiales</taxon>
        <taxon>Pseudonocardiaceae</taxon>
        <taxon>Allokutzneria</taxon>
    </lineage>
</organism>
<keyword evidence="3" id="KW-1185">Reference proteome</keyword>
<sequence>MSLFEALPLIVTVALVLNAFRLRGQVSWLPVLGDEASPAVERHRFLTAQGVQVDQATMDSASTWAREHGLSVLELVPHRLSVGQAIDLAHGGMSKDFVADRFAHARGAGHAILIDEDVARREGVERADGFSRAELTRLTVQLKRLACTSTDYAVAPGLDALEEDVEQRVRVLREKYYGVRKDLVSPAIGYALLIAGLVVSPWWGLGALAAFSLQPYLIFAGSPIRPADLHRHALLRVVLGPLRWGRTVVALLRTTVPVDPKFAETREQYRRDLAEGTKRFFEPRRHTCPWCGSEDLSEHVRGFDVMQNKPGRFVLDRCGECGHVFQNPRLSLAGLEFYYRDCYDGYGSGLSEAAFDSNVKGYKARAEMLRPFTTPRTWLDVGSGHGHFCNQAKEIWPETVFHGLDMTDGIDEAVRRGWVEHGYRGMFPDLTEDLAGKYDVISMHHYLEHTREPFEELDAAAKVLDAGGYLLIELPNPESRFGRILRGVWMPWFQPQHQHMIPWRNLERALADRGFSTVDVHLGEANQANDLVLAALITFNHLGNDPRSPWSKGEPTLLRRARFIAVLTAGVPFIVLAFIADKVIHQFLRRGKGGNTYRLLARKDG</sequence>
<dbReference type="Proteomes" id="UP000183376">
    <property type="component" value="Chromosome I"/>
</dbReference>
<reference evidence="2 3" key="1">
    <citation type="submission" date="2016-10" db="EMBL/GenBank/DDBJ databases">
        <authorList>
            <person name="de Groot N.N."/>
        </authorList>
    </citation>
    <scope>NUCLEOTIDE SEQUENCE [LARGE SCALE GENOMIC DNA]</scope>
    <source>
        <strain evidence="2 3">DSM 44149</strain>
    </source>
</reference>
<feature type="transmembrane region" description="Helical" evidence="1">
    <location>
        <begin position="561"/>
        <end position="580"/>
    </location>
</feature>
<dbReference type="GO" id="GO:0008168">
    <property type="term" value="F:methyltransferase activity"/>
    <property type="evidence" value="ECO:0007669"/>
    <property type="project" value="UniProtKB-KW"/>
</dbReference>
<dbReference type="SUPFAM" id="SSF53335">
    <property type="entry name" value="S-adenosyl-L-methionine-dependent methyltransferases"/>
    <property type="match status" value="1"/>
</dbReference>
<dbReference type="eggNOG" id="COG2227">
    <property type="taxonomic scope" value="Bacteria"/>
</dbReference>
<dbReference type="STRING" id="211114.SAMN04489726_4484"/>
<evidence type="ECO:0000313" key="2">
    <source>
        <dbReference type="EMBL" id="SDN01889.1"/>
    </source>
</evidence>
<dbReference type="EMBL" id="LT629701">
    <property type="protein sequence ID" value="SDN01889.1"/>
    <property type="molecule type" value="Genomic_DNA"/>
</dbReference>
<evidence type="ECO:0000313" key="3">
    <source>
        <dbReference type="Proteomes" id="UP000183376"/>
    </source>
</evidence>
<dbReference type="Pfam" id="PF13489">
    <property type="entry name" value="Methyltransf_23"/>
    <property type="match status" value="1"/>
</dbReference>
<dbReference type="PANTHER" id="PTHR43861">
    <property type="entry name" value="TRANS-ACONITATE 2-METHYLTRANSFERASE-RELATED"/>
    <property type="match status" value="1"/>
</dbReference>
<keyword evidence="1" id="KW-0812">Transmembrane</keyword>
<proteinExistence type="predicted"/>
<evidence type="ECO:0000256" key="1">
    <source>
        <dbReference type="SAM" id="Phobius"/>
    </source>
</evidence>
<dbReference type="GO" id="GO:0032259">
    <property type="term" value="P:methylation"/>
    <property type="evidence" value="ECO:0007669"/>
    <property type="project" value="UniProtKB-KW"/>
</dbReference>
<keyword evidence="2" id="KW-0489">Methyltransferase</keyword>
<dbReference type="RefSeq" id="WP_052407158.1">
    <property type="nucleotide sequence ID" value="NZ_JOEF01000005.1"/>
</dbReference>
<accession>A0A1G9XYN2</accession>
<keyword evidence="1" id="KW-1133">Transmembrane helix</keyword>
<gene>
    <name evidence="2" type="ORF">SAMN04489726_4484</name>
</gene>
<dbReference type="InterPro" id="IPR029063">
    <property type="entry name" value="SAM-dependent_MTases_sf"/>
</dbReference>
<keyword evidence="2" id="KW-0808">Transferase</keyword>
<dbReference type="OrthoDB" id="3779937at2"/>
<dbReference type="CDD" id="cd02440">
    <property type="entry name" value="AdoMet_MTases"/>
    <property type="match status" value="1"/>
</dbReference>
<protein>
    <submittedName>
        <fullName evidence="2">Methyltransferase domain-containing protein</fullName>
    </submittedName>
</protein>
<name>A0A1G9XYN2_ALLAB</name>